<sequence length="365" mass="38332">MRPHRMAVYVAAPAAMLLAGCSTLDTLTNRADEIEGIVDEIDAELNDEINQAIDEASGNSNGGEDSDGDESDTDSGPGTDGAATSAADAEALATRDLDAEVYYQGLGFSFEQMIATENEQGGIELVIEVTAHNDWDSAAALNPPLSLLWEEPGSSNTVTVNGIGEIRQIPAGASASGQYTLTISQQDLEVFDSDSARLVLGRDGSATAQIPLGSEPELITRIPTAQQVPSEPLQAGEAEITIEYVEVSWNHGDPGQQQLPAGQVGVIMDYTIHNHSGSQLCTPRGQGNTWSLISAEGAGYADLGTSERCVSGGSTLAAVTGFTIDEPFEGQYTLTLTFDQRGDDYEASTELTLDLDAPAAEPESD</sequence>
<keyword evidence="3" id="KW-1185">Reference proteome</keyword>
<dbReference type="Proteomes" id="UP000280668">
    <property type="component" value="Unassembled WGS sequence"/>
</dbReference>
<evidence type="ECO:0000256" key="1">
    <source>
        <dbReference type="SAM" id="MobiDB-lite"/>
    </source>
</evidence>
<evidence type="ECO:0000313" key="2">
    <source>
        <dbReference type="EMBL" id="ROR72831.1"/>
    </source>
</evidence>
<accession>A0A3N2BC46</accession>
<gene>
    <name evidence="2" type="ORF">EDD31_1191</name>
</gene>
<feature type="region of interest" description="Disordered" evidence="1">
    <location>
        <begin position="54"/>
        <end position="89"/>
    </location>
</feature>
<dbReference type="AlphaFoldDB" id="A0A3N2BC46"/>
<reference evidence="2 3" key="1">
    <citation type="submission" date="2018-11" db="EMBL/GenBank/DDBJ databases">
        <title>Sequencing the genomes of 1000 actinobacteria strains.</title>
        <authorList>
            <person name="Klenk H.-P."/>
        </authorList>
    </citation>
    <scope>NUCLEOTIDE SEQUENCE [LARGE SCALE GENOMIC DNA]</scope>
    <source>
        <strain evidence="2 3">DSM 11294</strain>
    </source>
</reference>
<protein>
    <submittedName>
        <fullName evidence="2">Uncharacterized protein</fullName>
    </submittedName>
</protein>
<evidence type="ECO:0000313" key="3">
    <source>
        <dbReference type="Proteomes" id="UP000280668"/>
    </source>
</evidence>
<dbReference type="PROSITE" id="PS51257">
    <property type="entry name" value="PROKAR_LIPOPROTEIN"/>
    <property type="match status" value="1"/>
</dbReference>
<comment type="caution">
    <text evidence="2">The sequence shown here is derived from an EMBL/GenBank/DDBJ whole genome shotgun (WGS) entry which is preliminary data.</text>
</comment>
<feature type="compositionally biased region" description="Acidic residues" evidence="1">
    <location>
        <begin position="64"/>
        <end position="73"/>
    </location>
</feature>
<name>A0A3N2BC46_9MICO</name>
<dbReference type="EMBL" id="RKHK01000001">
    <property type="protein sequence ID" value="ROR72831.1"/>
    <property type="molecule type" value="Genomic_DNA"/>
</dbReference>
<proteinExistence type="predicted"/>
<feature type="compositionally biased region" description="Low complexity" evidence="1">
    <location>
        <begin position="74"/>
        <end position="89"/>
    </location>
</feature>
<organism evidence="2 3">
    <name type="scientific">Bogoriella caseilytica</name>
    <dbReference type="NCBI Taxonomy" id="56055"/>
    <lineage>
        <taxon>Bacteria</taxon>
        <taxon>Bacillati</taxon>
        <taxon>Actinomycetota</taxon>
        <taxon>Actinomycetes</taxon>
        <taxon>Micrococcales</taxon>
        <taxon>Bogoriellaceae</taxon>
        <taxon>Bogoriella</taxon>
    </lineage>
</organism>